<dbReference type="EMBL" id="CP106679">
    <property type="protein sequence ID" value="UXP31564.1"/>
    <property type="molecule type" value="Genomic_DNA"/>
</dbReference>
<keyword evidence="4" id="KW-1185">Reference proteome</keyword>
<dbReference type="RefSeq" id="WP_262309003.1">
    <property type="nucleotide sequence ID" value="NZ_CP106679.1"/>
</dbReference>
<dbReference type="Gene3D" id="2.60.40.1220">
    <property type="match status" value="1"/>
</dbReference>
<dbReference type="NCBIfam" id="NF038123">
    <property type="entry name" value="NF038123_dom"/>
    <property type="match status" value="1"/>
</dbReference>
<feature type="domain" description="Spondin" evidence="2">
    <location>
        <begin position="126"/>
        <end position="317"/>
    </location>
</feature>
<dbReference type="InterPro" id="IPR051418">
    <property type="entry name" value="Spondin/Thrombospondin_T1"/>
</dbReference>
<dbReference type="Pfam" id="PF13205">
    <property type="entry name" value="Big_5"/>
    <property type="match status" value="1"/>
</dbReference>
<reference evidence="3" key="1">
    <citation type="submission" date="2022-09" db="EMBL/GenBank/DDBJ databases">
        <title>Comparative genomics and taxonomic characterization of three novel marine species of genus Reichenbachiella exhibiting antioxidant and polysaccharide degradation activities.</title>
        <authorList>
            <person name="Muhammad N."/>
            <person name="Lee Y.-J."/>
            <person name="Ko J."/>
            <person name="Kim S.-G."/>
        </authorList>
    </citation>
    <scope>NUCLEOTIDE SEQUENCE</scope>
    <source>
        <strain evidence="3">BKB1-1</strain>
    </source>
</reference>
<sequence>MNNSRVLIVLISFVLVTACNDSDMDRDILSPSISEAFPADQSTGIALDATISVVFDEELDPSSLKNVITLASSNGVVIGKTEYDSETFTIRFIPFENLEYYTVYRVNISNTIRDVYQNKIGGESLLFMTLPETEPARYEVTFSNTWSQKTHPKDFPANAHFSGLIGMTHTIDTVLFREGRLASIGIKEMAETGSKTTLISEIEQMITADSAQYILSSDSTSMYPVDVVLEFDIELSHPKVSIVSMIAPSPDWFIAVEGVELYEDGKWLSNKTVTVKSYDSGTDSGLTFTSVNEATNPFVPIAKINEAPLATGGIVPPLGTMKFKRIEKLELENEID</sequence>
<dbReference type="Gene3D" id="2.60.40.2130">
    <property type="entry name" value="F-spondin domain"/>
    <property type="match status" value="1"/>
</dbReference>
<evidence type="ECO:0000313" key="3">
    <source>
        <dbReference type="EMBL" id="UXP31564.1"/>
    </source>
</evidence>
<accession>A0ABY6CMG1</accession>
<evidence type="ECO:0000313" key="4">
    <source>
        <dbReference type="Proteomes" id="UP001065174"/>
    </source>
</evidence>
<proteinExistence type="predicted"/>
<organism evidence="3 4">
    <name type="scientific">Reichenbachiella agarivorans</name>
    <dbReference type="NCBI Taxonomy" id="2979464"/>
    <lineage>
        <taxon>Bacteria</taxon>
        <taxon>Pseudomonadati</taxon>
        <taxon>Bacteroidota</taxon>
        <taxon>Cytophagia</taxon>
        <taxon>Cytophagales</taxon>
        <taxon>Reichenbachiellaceae</taxon>
        <taxon>Reichenbachiella</taxon>
    </lineage>
</organism>
<dbReference type="InterPro" id="IPR014755">
    <property type="entry name" value="Cu-Rt/internalin_Ig-like"/>
</dbReference>
<dbReference type="InterPro" id="IPR009465">
    <property type="entry name" value="Spondin_N"/>
</dbReference>
<dbReference type="Proteomes" id="UP001065174">
    <property type="component" value="Chromosome"/>
</dbReference>
<dbReference type="PANTHER" id="PTHR11311:SF15">
    <property type="entry name" value="SPONDIN-2"/>
    <property type="match status" value="1"/>
</dbReference>
<gene>
    <name evidence="3" type="ORF">N6H18_14525</name>
</gene>
<evidence type="ECO:0000256" key="1">
    <source>
        <dbReference type="ARBA" id="ARBA00022729"/>
    </source>
</evidence>
<keyword evidence="1" id="KW-0732">Signal</keyword>
<dbReference type="InterPro" id="IPR032812">
    <property type="entry name" value="SbsA_Ig"/>
</dbReference>
<dbReference type="PROSITE" id="PS51020">
    <property type="entry name" value="SPONDIN"/>
    <property type="match status" value="1"/>
</dbReference>
<dbReference type="Pfam" id="PF06468">
    <property type="entry name" value="Spond_N"/>
    <property type="match status" value="1"/>
</dbReference>
<name>A0ABY6CMG1_9BACT</name>
<evidence type="ECO:0000259" key="2">
    <source>
        <dbReference type="PROSITE" id="PS51020"/>
    </source>
</evidence>
<dbReference type="PANTHER" id="PTHR11311">
    <property type="entry name" value="SPONDIN"/>
    <property type="match status" value="1"/>
</dbReference>
<protein>
    <submittedName>
        <fullName evidence="3">Spondin domain-containing protein</fullName>
    </submittedName>
</protein>
<dbReference type="InterPro" id="IPR038678">
    <property type="entry name" value="Spondin_N_sf"/>
</dbReference>
<dbReference type="PROSITE" id="PS51257">
    <property type="entry name" value="PROKAR_LIPOPROTEIN"/>
    <property type="match status" value="1"/>
</dbReference>